<evidence type="ECO:0000313" key="7">
    <source>
        <dbReference type="EMBL" id="PGO26566.1"/>
    </source>
</evidence>
<comment type="caution">
    <text evidence="7">The sequence shown here is derived from an EMBL/GenBank/DDBJ whole genome shotgun (WGS) entry which is preliminary data.</text>
</comment>
<comment type="subcellular location">
    <subcellularLocation>
        <location evidence="1">Membrane</location>
        <topology evidence="1">Multi-pass membrane protein</topology>
    </subcellularLocation>
</comment>
<dbReference type="PANTHER" id="PTHR37422">
    <property type="entry name" value="TEICHURONIC ACID BIOSYNTHESIS PROTEIN TUAE"/>
    <property type="match status" value="1"/>
</dbReference>
<evidence type="ECO:0000313" key="8">
    <source>
        <dbReference type="Proteomes" id="UP000223777"/>
    </source>
</evidence>
<feature type="transmembrane region" description="Helical" evidence="5">
    <location>
        <begin position="100"/>
        <end position="122"/>
    </location>
</feature>
<evidence type="ECO:0000256" key="4">
    <source>
        <dbReference type="ARBA" id="ARBA00023136"/>
    </source>
</evidence>
<feature type="transmembrane region" description="Helical" evidence="5">
    <location>
        <begin position="235"/>
        <end position="254"/>
    </location>
</feature>
<name>A0A2B9PV44_BACCE</name>
<dbReference type="GO" id="GO:0016020">
    <property type="term" value="C:membrane"/>
    <property type="evidence" value="ECO:0007669"/>
    <property type="project" value="UniProtKB-SubCell"/>
</dbReference>
<proteinExistence type="predicted"/>
<keyword evidence="3 5" id="KW-1133">Transmembrane helix</keyword>
<feature type="domain" description="O-antigen ligase-related" evidence="6">
    <location>
        <begin position="217"/>
        <end position="358"/>
    </location>
</feature>
<feature type="transmembrane region" description="Helical" evidence="5">
    <location>
        <begin position="187"/>
        <end position="205"/>
    </location>
</feature>
<feature type="transmembrane region" description="Helical" evidence="5">
    <location>
        <begin position="261"/>
        <end position="279"/>
    </location>
</feature>
<dbReference type="InterPro" id="IPR007016">
    <property type="entry name" value="O-antigen_ligase-rel_domated"/>
</dbReference>
<feature type="transmembrane region" description="Helical" evidence="5">
    <location>
        <begin position="42"/>
        <end position="61"/>
    </location>
</feature>
<evidence type="ECO:0000256" key="3">
    <source>
        <dbReference type="ARBA" id="ARBA00022989"/>
    </source>
</evidence>
<keyword evidence="4 5" id="KW-0472">Membrane</keyword>
<feature type="transmembrane region" description="Helical" evidence="5">
    <location>
        <begin position="134"/>
        <end position="153"/>
    </location>
</feature>
<dbReference type="EMBL" id="NUIL01000022">
    <property type="protein sequence ID" value="PGO26566.1"/>
    <property type="molecule type" value="Genomic_DNA"/>
</dbReference>
<sequence>MRKSEITRTNYNLKLPVITIIILYISLYFNGIEFGALSGVKVTLIDVCIGILLLCWLFFFLKNKFFLVNQLMLITLILALIILVWIGVESLRSFQPMRSLTLNFIVIRNICVMLVVAYAILLQKEDMKRLNDSLFKYSVLISVASIMAYLLMISDQSRVLANPRPGLIYRAGEGNIPHLQGFTQNPIILGVLLIPPIITGLSLKVKGFKNNILKYLGLSILILTLILTFSRGATILLILALFLFILANINNQGFKNTMIKYVGPIFIMIMIALPFAATFKLPNSDLTFLDRLIERFMFANFESRYDNYWHQIIPKFKESPLIGDGARATEILLNGQYAENSYLEILYDTGFVGLFTWLIFLLFIISCGIHFFIKKDINGVMFLPWLIGLIICAIGMFYISMQHNPVLWIFIGIVLGIVSKGAQKNDNSYSGVFERGK</sequence>
<accession>A0A2B9PV44</accession>
<protein>
    <recommendedName>
        <fullName evidence="6">O-antigen ligase-related domain-containing protein</fullName>
    </recommendedName>
</protein>
<feature type="transmembrane region" description="Helical" evidence="5">
    <location>
        <begin position="380"/>
        <end position="399"/>
    </location>
</feature>
<feature type="transmembrane region" description="Helical" evidence="5">
    <location>
        <begin position="212"/>
        <end position="229"/>
    </location>
</feature>
<dbReference type="Proteomes" id="UP000223777">
    <property type="component" value="Unassembled WGS sequence"/>
</dbReference>
<evidence type="ECO:0000259" key="6">
    <source>
        <dbReference type="Pfam" id="PF04932"/>
    </source>
</evidence>
<dbReference type="Pfam" id="PF04932">
    <property type="entry name" value="Wzy_C"/>
    <property type="match status" value="1"/>
</dbReference>
<evidence type="ECO:0000256" key="5">
    <source>
        <dbReference type="SAM" id="Phobius"/>
    </source>
</evidence>
<feature type="transmembrane region" description="Helical" evidence="5">
    <location>
        <begin position="351"/>
        <end position="373"/>
    </location>
</feature>
<feature type="transmembrane region" description="Helical" evidence="5">
    <location>
        <begin position="68"/>
        <end position="88"/>
    </location>
</feature>
<reference evidence="7 8" key="1">
    <citation type="submission" date="2017-09" db="EMBL/GenBank/DDBJ databases">
        <title>Large-scale bioinformatics analysis of Bacillus genomes uncovers conserved roles of natural products in bacterial physiology.</title>
        <authorList>
            <consortium name="Agbiome Team Llc"/>
            <person name="Bleich R.M."/>
            <person name="Grubbs K.J."/>
            <person name="Santa Maria K.C."/>
            <person name="Allen S.E."/>
            <person name="Farag S."/>
            <person name="Shank E.A."/>
            <person name="Bowers A."/>
        </authorList>
    </citation>
    <scope>NUCLEOTIDE SEQUENCE [LARGE SCALE GENOMIC DNA]</scope>
    <source>
        <strain evidence="7 8">AFS050027</strain>
    </source>
</reference>
<gene>
    <name evidence="7" type="ORF">CN984_17200</name>
</gene>
<dbReference type="PANTHER" id="PTHR37422:SF17">
    <property type="entry name" value="O-ANTIGEN LIGASE"/>
    <property type="match status" value="1"/>
</dbReference>
<feature type="transmembrane region" description="Helical" evidence="5">
    <location>
        <begin position="405"/>
        <end position="422"/>
    </location>
</feature>
<evidence type="ECO:0000256" key="2">
    <source>
        <dbReference type="ARBA" id="ARBA00022692"/>
    </source>
</evidence>
<organism evidence="7 8">
    <name type="scientific">Bacillus cereus</name>
    <dbReference type="NCBI Taxonomy" id="1396"/>
    <lineage>
        <taxon>Bacteria</taxon>
        <taxon>Bacillati</taxon>
        <taxon>Bacillota</taxon>
        <taxon>Bacilli</taxon>
        <taxon>Bacillales</taxon>
        <taxon>Bacillaceae</taxon>
        <taxon>Bacillus</taxon>
        <taxon>Bacillus cereus group</taxon>
    </lineage>
</organism>
<evidence type="ECO:0000256" key="1">
    <source>
        <dbReference type="ARBA" id="ARBA00004141"/>
    </source>
</evidence>
<dbReference type="AlphaFoldDB" id="A0A2B9PV44"/>
<dbReference type="RefSeq" id="WP_098765186.1">
    <property type="nucleotide sequence ID" value="NZ_NUIL01000022.1"/>
</dbReference>
<keyword evidence="2 5" id="KW-0812">Transmembrane</keyword>
<feature type="transmembrane region" description="Helical" evidence="5">
    <location>
        <begin position="12"/>
        <end position="30"/>
    </location>
</feature>
<dbReference type="InterPro" id="IPR051533">
    <property type="entry name" value="WaaL-like"/>
</dbReference>